<evidence type="ECO:0000313" key="5">
    <source>
        <dbReference type="Proteomes" id="UP000199649"/>
    </source>
</evidence>
<sequence length="402" mass="43537">MAGDRGRARRRGAAGAPRGAGARERLRVRPTARGVALVLVGAALAVGAYWERQIVLLVPAALCLAVVVLGVWWAAGAVGQVRLRVPGVIAEGEDAWLSIASERPQAGARWETWGPGPERYLLLEGELDDEGRAELPLGDHPRGRWRLAPVAITAFDPFRVARSARTIDPGASLVVGPEIVTIPPTALRSDREQGRVAQSRTADDVDAMVREWRHGDPQRRVHWRQTAKRGYLMVRQEANPASDDDIVVVDTAGAADLDRDAHDRLARAACSIVRALAGGDRRVVVRETGEPSIAAADWRDRAAALAAFASMEAVAPVEEGEGTREPGDEHRSRERSERTSPLNATAHVVALEEAAPETWRLAPGSTLWLVARADAPPRSSASASRVRVQRWIDHRGPVRELV</sequence>
<evidence type="ECO:0000259" key="3">
    <source>
        <dbReference type="Pfam" id="PF01882"/>
    </source>
</evidence>
<accession>A0A1H1RYX1</accession>
<feature type="region of interest" description="Disordered" evidence="1">
    <location>
        <begin position="1"/>
        <end position="22"/>
    </location>
</feature>
<reference evidence="5" key="1">
    <citation type="submission" date="2016-10" db="EMBL/GenBank/DDBJ databases">
        <authorList>
            <person name="Varghese N."/>
            <person name="Submissions S."/>
        </authorList>
    </citation>
    <scope>NUCLEOTIDE SEQUENCE [LARGE SCALE GENOMIC DNA]</scope>
    <source>
        <strain evidence="5">DSM 22965</strain>
    </source>
</reference>
<dbReference type="PANTHER" id="PTHR34351:SF1">
    <property type="entry name" value="SLR1927 PROTEIN"/>
    <property type="match status" value="1"/>
</dbReference>
<organism evidence="4 5">
    <name type="scientific">Agrococcus carbonis</name>
    <dbReference type="NCBI Taxonomy" id="684552"/>
    <lineage>
        <taxon>Bacteria</taxon>
        <taxon>Bacillati</taxon>
        <taxon>Actinomycetota</taxon>
        <taxon>Actinomycetes</taxon>
        <taxon>Micrococcales</taxon>
        <taxon>Microbacteriaceae</taxon>
        <taxon>Agrococcus</taxon>
    </lineage>
</organism>
<keyword evidence="2" id="KW-0472">Membrane</keyword>
<keyword evidence="5" id="KW-1185">Reference proteome</keyword>
<feature type="transmembrane region" description="Helical" evidence="2">
    <location>
        <begin position="56"/>
        <end position="75"/>
    </location>
</feature>
<gene>
    <name evidence="4" type="ORF">SAMN04489719_2255</name>
</gene>
<dbReference type="Proteomes" id="UP000199649">
    <property type="component" value="Chromosome I"/>
</dbReference>
<feature type="compositionally biased region" description="Basic and acidic residues" evidence="1">
    <location>
        <begin position="321"/>
        <end position="338"/>
    </location>
</feature>
<evidence type="ECO:0000313" key="4">
    <source>
        <dbReference type="EMBL" id="SDS40951.1"/>
    </source>
</evidence>
<dbReference type="STRING" id="684552.SAMN04489719_2255"/>
<dbReference type="AlphaFoldDB" id="A0A1H1RYX1"/>
<dbReference type="PANTHER" id="PTHR34351">
    <property type="entry name" value="SLR1927 PROTEIN-RELATED"/>
    <property type="match status" value="1"/>
</dbReference>
<dbReference type="Pfam" id="PF01882">
    <property type="entry name" value="DUF58"/>
    <property type="match status" value="1"/>
</dbReference>
<name>A0A1H1RYX1_9MICO</name>
<keyword evidence="2" id="KW-1133">Transmembrane helix</keyword>
<proteinExistence type="predicted"/>
<evidence type="ECO:0000256" key="1">
    <source>
        <dbReference type="SAM" id="MobiDB-lite"/>
    </source>
</evidence>
<feature type="domain" description="DUF58" evidence="3">
    <location>
        <begin position="209"/>
        <end position="316"/>
    </location>
</feature>
<dbReference type="RefSeq" id="WP_092667092.1">
    <property type="nucleotide sequence ID" value="NZ_LT629734.1"/>
</dbReference>
<dbReference type="EMBL" id="LT629734">
    <property type="protein sequence ID" value="SDS40951.1"/>
    <property type="molecule type" value="Genomic_DNA"/>
</dbReference>
<feature type="region of interest" description="Disordered" evidence="1">
    <location>
        <begin position="315"/>
        <end position="344"/>
    </location>
</feature>
<evidence type="ECO:0000256" key="2">
    <source>
        <dbReference type="SAM" id="Phobius"/>
    </source>
</evidence>
<dbReference type="InterPro" id="IPR002881">
    <property type="entry name" value="DUF58"/>
</dbReference>
<keyword evidence="2" id="KW-0812">Transmembrane</keyword>
<dbReference type="OrthoDB" id="9812729at2"/>
<protein>
    <submittedName>
        <fullName evidence="4">Uncharacterized conserved protein, DUF58 family, contains vWF domain</fullName>
    </submittedName>
</protein>